<protein>
    <recommendedName>
        <fullName evidence="3">2OG-Fe(II) oxygenase</fullName>
    </recommendedName>
</protein>
<proteinExistence type="predicted"/>
<organism evidence="1 2">
    <name type="scientific">Sapientia aquatica</name>
    <dbReference type="NCBI Taxonomy" id="1549640"/>
    <lineage>
        <taxon>Bacteria</taxon>
        <taxon>Pseudomonadati</taxon>
        <taxon>Pseudomonadota</taxon>
        <taxon>Betaproteobacteria</taxon>
        <taxon>Burkholderiales</taxon>
        <taxon>Oxalobacteraceae</taxon>
        <taxon>Sapientia</taxon>
    </lineage>
</organism>
<dbReference type="Proteomes" id="UP000294829">
    <property type="component" value="Unassembled WGS sequence"/>
</dbReference>
<dbReference type="InterPro" id="IPR045617">
    <property type="entry name" value="DUF6445"/>
</dbReference>
<dbReference type="OrthoDB" id="4048724at2"/>
<accession>A0A4R5VQ35</accession>
<reference evidence="1 2" key="1">
    <citation type="submission" date="2019-03" db="EMBL/GenBank/DDBJ databases">
        <title>Sapientia aquatica gen. nov., sp. nov., isolated from a crater lake.</title>
        <authorList>
            <person name="Felfoldi T."/>
            <person name="Szabo A."/>
            <person name="Toth E."/>
            <person name="Schumann P."/>
            <person name="Keki Z."/>
            <person name="Marialigeti K."/>
            <person name="Mathe I."/>
        </authorList>
    </citation>
    <scope>NUCLEOTIDE SEQUENCE [LARGE SCALE GENOMIC DNA]</scope>
    <source>
        <strain evidence="1 2">SA-152</strain>
    </source>
</reference>
<evidence type="ECO:0008006" key="3">
    <source>
        <dbReference type="Google" id="ProtNLM"/>
    </source>
</evidence>
<dbReference type="Pfam" id="PF20043">
    <property type="entry name" value="DUF6445"/>
    <property type="match status" value="1"/>
</dbReference>
<evidence type="ECO:0000313" key="1">
    <source>
        <dbReference type="EMBL" id="TDK60548.1"/>
    </source>
</evidence>
<sequence>MENPQALVADAVALQNQFTPYPKFEDKKGYPGIRAEAPATYSSVLAGLVEPLIKANFNVPQHVDFRKSICAYSLTTMQPEELGPLQRIPHFDSSTPHHFAVLLYLCDESHGGTGFYRHNATGFQQITADNREHYLDVSYQEINAQLPKQRYFDKSDERYTFLGMIPAKFNRLVIYHGSLLHSACVNPAISLTDNPSKGRLTLNSFFDFNEPD</sequence>
<evidence type="ECO:0000313" key="2">
    <source>
        <dbReference type="Proteomes" id="UP000294829"/>
    </source>
</evidence>
<comment type="caution">
    <text evidence="1">The sequence shown here is derived from an EMBL/GenBank/DDBJ whole genome shotgun (WGS) entry which is preliminary data.</text>
</comment>
<keyword evidence="2" id="KW-1185">Reference proteome</keyword>
<gene>
    <name evidence="1" type="ORF">E2I14_18005</name>
</gene>
<dbReference type="AlphaFoldDB" id="A0A4R5VQ35"/>
<dbReference type="EMBL" id="SMYL01000016">
    <property type="protein sequence ID" value="TDK60548.1"/>
    <property type="molecule type" value="Genomic_DNA"/>
</dbReference>
<name>A0A4R5VQ35_9BURK</name>